<name>A0AB73INX8_9BURK</name>
<dbReference type="RefSeq" id="WP_392396261.1">
    <property type="nucleotide sequence ID" value="NZ_JAURTK010000027.1"/>
</dbReference>
<proteinExistence type="predicted"/>
<organism evidence="1 2">
    <name type="scientific">Paraburkholderia caledonica</name>
    <dbReference type="NCBI Taxonomy" id="134536"/>
    <lineage>
        <taxon>Bacteria</taxon>
        <taxon>Pseudomonadati</taxon>
        <taxon>Pseudomonadota</taxon>
        <taxon>Betaproteobacteria</taxon>
        <taxon>Burkholderiales</taxon>
        <taxon>Burkholderiaceae</taxon>
        <taxon>Paraburkholderia</taxon>
    </lineage>
</organism>
<reference evidence="1" key="1">
    <citation type="submission" date="2023-07" db="EMBL/GenBank/DDBJ databases">
        <title>Sorghum-associated microbial communities from plants grown in Nebraska, USA.</title>
        <authorList>
            <person name="Schachtman D."/>
        </authorList>
    </citation>
    <scope>NUCLEOTIDE SEQUENCE</scope>
    <source>
        <strain evidence="1">DS1061</strain>
    </source>
</reference>
<dbReference type="Proteomes" id="UP001229486">
    <property type="component" value="Unassembled WGS sequence"/>
</dbReference>
<accession>A0AB73INX8</accession>
<sequence>MHIDESLNAVFPVVTERITKKVEGKDVHEDIVTVWAYHSPISRAVFDANYRTLAATKAAMSSKGPHYLMSAGPRIAALTFRDEGVRDAEARGKFDDEGNPKDDDVTAFFAEIKRLTTILCPGQNGWDMLPVDAAIAGGRIDKEDWEEVESAIVFFCCHWSMAKKSDRKRIAQATASLLSASITPSPLSEYVGSLQKLTPGATSAKPAASLVPS</sequence>
<evidence type="ECO:0000313" key="1">
    <source>
        <dbReference type="EMBL" id="MDP9651711.1"/>
    </source>
</evidence>
<dbReference type="EMBL" id="JAURTK010000027">
    <property type="protein sequence ID" value="MDP9651711.1"/>
    <property type="molecule type" value="Genomic_DNA"/>
</dbReference>
<comment type="caution">
    <text evidence="1">The sequence shown here is derived from an EMBL/GenBank/DDBJ whole genome shotgun (WGS) entry which is preliminary data.</text>
</comment>
<evidence type="ECO:0000313" key="2">
    <source>
        <dbReference type="Proteomes" id="UP001229486"/>
    </source>
</evidence>
<protein>
    <submittedName>
        <fullName evidence="1">Uncharacterized protein</fullName>
    </submittedName>
</protein>
<dbReference type="AlphaFoldDB" id="A0AB73INX8"/>
<gene>
    <name evidence="1" type="ORF">J2793_007186</name>
</gene>